<dbReference type="Pfam" id="PF00501">
    <property type="entry name" value="AMP-binding"/>
    <property type="match status" value="1"/>
</dbReference>
<dbReference type="InterPro" id="IPR020806">
    <property type="entry name" value="PKS_PP-bd"/>
</dbReference>
<dbReference type="Pfam" id="PF00550">
    <property type="entry name" value="PP-binding"/>
    <property type="match status" value="1"/>
</dbReference>
<dbReference type="InterPro" id="IPR010071">
    <property type="entry name" value="AA_adenyl_dom"/>
</dbReference>
<keyword evidence="2" id="KW-0597">Phosphoprotein</keyword>
<dbReference type="InterPro" id="IPR006162">
    <property type="entry name" value="Ppantetheine_attach_site"/>
</dbReference>
<evidence type="ECO:0000256" key="2">
    <source>
        <dbReference type="ARBA" id="ARBA00022553"/>
    </source>
</evidence>
<dbReference type="NCBIfam" id="TIGR01733">
    <property type="entry name" value="AA-adenyl-dom"/>
    <property type="match status" value="1"/>
</dbReference>
<evidence type="ECO:0000313" key="5">
    <source>
        <dbReference type="EMBL" id="MFF4221222.1"/>
    </source>
</evidence>
<dbReference type="PANTHER" id="PTHR45527:SF14">
    <property type="entry name" value="PLIPASTATIN SYNTHASE SUBUNIT B"/>
    <property type="match status" value="1"/>
</dbReference>
<feature type="compositionally biased region" description="Basic residues" evidence="3">
    <location>
        <begin position="483"/>
        <end position="493"/>
    </location>
</feature>
<evidence type="ECO:0000259" key="4">
    <source>
        <dbReference type="PROSITE" id="PS50075"/>
    </source>
</evidence>
<keyword evidence="6" id="KW-1185">Reference proteome</keyword>
<dbReference type="Gene3D" id="3.40.50.1820">
    <property type="entry name" value="alpha/beta hydrolase"/>
    <property type="match status" value="1"/>
</dbReference>
<dbReference type="PROSITE" id="PS00012">
    <property type="entry name" value="PHOSPHOPANTETHEINE"/>
    <property type="match status" value="1"/>
</dbReference>
<dbReference type="Pfam" id="PF13193">
    <property type="entry name" value="AMP-binding_C"/>
    <property type="match status" value="1"/>
</dbReference>
<dbReference type="InterPro" id="IPR029058">
    <property type="entry name" value="AB_hydrolase_fold"/>
</dbReference>
<accession>A0ABW6U8R8</accession>
<dbReference type="RefSeq" id="WP_388634572.1">
    <property type="nucleotide sequence ID" value="NZ_JBIAUT010000024.1"/>
</dbReference>
<keyword evidence="1" id="KW-0596">Phosphopantetheine</keyword>
<organism evidence="5 6">
    <name type="scientific">Streptomyces nondiastaticus</name>
    <dbReference type="NCBI Taxonomy" id="3154512"/>
    <lineage>
        <taxon>Bacteria</taxon>
        <taxon>Bacillati</taxon>
        <taxon>Actinomycetota</taxon>
        <taxon>Actinomycetes</taxon>
        <taxon>Kitasatosporales</taxon>
        <taxon>Streptomycetaceae</taxon>
        <taxon>Streptomyces</taxon>
    </lineage>
</organism>
<dbReference type="SUPFAM" id="SSF56801">
    <property type="entry name" value="Acetyl-CoA synthetase-like"/>
    <property type="match status" value="1"/>
</dbReference>
<feature type="non-terminal residue" evidence="5">
    <location>
        <position position="1"/>
    </location>
</feature>
<dbReference type="PANTHER" id="PTHR45527">
    <property type="entry name" value="NONRIBOSOMAL PEPTIDE SYNTHETASE"/>
    <property type="match status" value="1"/>
</dbReference>
<dbReference type="SUPFAM" id="SSF47336">
    <property type="entry name" value="ACP-like"/>
    <property type="match status" value="1"/>
</dbReference>
<dbReference type="SMART" id="SM00823">
    <property type="entry name" value="PKS_PP"/>
    <property type="match status" value="1"/>
</dbReference>
<feature type="region of interest" description="Disordered" evidence="3">
    <location>
        <begin position="459"/>
        <end position="500"/>
    </location>
</feature>
<gene>
    <name evidence="5" type="ORF">ACFYZM_33850</name>
</gene>
<reference evidence="5 6" key="1">
    <citation type="submission" date="2024-10" db="EMBL/GenBank/DDBJ databases">
        <title>The Natural Products Discovery Center: Release of the First 8490 Sequenced Strains for Exploring Actinobacteria Biosynthetic Diversity.</title>
        <authorList>
            <person name="Kalkreuter E."/>
            <person name="Kautsar S.A."/>
            <person name="Yang D."/>
            <person name="Bader C.D."/>
            <person name="Teijaro C.N."/>
            <person name="Fluegel L."/>
            <person name="Davis C.M."/>
            <person name="Simpson J.R."/>
            <person name="Lauterbach L."/>
            <person name="Steele A.D."/>
            <person name="Gui C."/>
            <person name="Meng S."/>
            <person name="Li G."/>
            <person name="Viehrig K."/>
            <person name="Ye F."/>
            <person name="Su P."/>
            <person name="Kiefer A.F."/>
            <person name="Nichols A."/>
            <person name="Cepeda A.J."/>
            <person name="Yan W."/>
            <person name="Fan B."/>
            <person name="Jiang Y."/>
            <person name="Adhikari A."/>
            <person name="Zheng C.-J."/>
            <person name="Schuster L."/>
            <person name="Cowan T.M."/>
            <person name="Smanski M.J."/>
            <person name="Chevrette M.G."/>
            <person name="De Carvalho L.P.S."/>
            <person name="Shen B."/>
        </authorList>
    </citation>
    <scope>NUCLEOTIDE SEQUENCE [LARGE SCALE GENOMIC DNA]</scope>
    <source>
        <strain evidence="5 6">NPDC001650</strain>
    </source>
</reference>
<dbReference type="PROSITE" id="PS00455">
    <property type="entry name" value="AMP_BINDING"/>
    <property type="match status" value="1"/>
</dbReference>
<evidence type="ECO:0000256" key="1">
    <source>
        <dbReference type="ARBA" id="ARBA00022450"/>
    </source>
</evidence>
<dbReference type="InterPro" id="IPR045851">
    <property type="entry name" value="AMP-bd_C_sf"/>
</dbReference>
<dbReference type="InterPro" id="IPR042099">
    <property type="entry name" value="ANL_N_sf"/>
</dbReference>
<dbReference type="Gene3D" id="3.40.50.12780">
    <property type="entry name" value="N-terminal domain of ligase-like"/>
    <property type="match status" value="1"/>
</dbReference>
<dbReference type="InterPro" id="IPR025110">
    <property type="entry name" value="AMP-bd_C"/>
</dbReference>
<dbReference type="EMBL" id="JBIAUT010000024">
    <property type="protein sequence ID" value="MFF4221222.1"/>
    <property type="molecule type" value="Genomic_DNA"/>
</dbReference>
<dbReference type="InterPro" id="IPR000873">
    <property type="entry name" value="AMP-dep_synth/lig_dom"/>
</dbReference>
<name>A0ABW6U8R8_9ACTN</name>
<evidence type="ECO:0000313" key="6">
    <source>
        <dbReference type="Proteomes" id="UP001602123"/>
    </source>
</evidence>
<dbReference type="PROSITE" id="PS50075">
    <property type="entry name" value="CARRIER"/>
    <property type="match status" value="1"/>
</dbReference>
<feature type="domain" description="Carrier" evidence="4">
    <location>
        <begin position="389"/>
        <end position="464"/>
    </location>
</feature>
<evidence type="ECO:0000256" key="3">
    <source>
        <dbReference type="SAM" id="MobiDB-lite"/>
    </source>
</evidence>
<dbReference type="InterPro" id="IPR036736">
    <property type="entry name" value="ACP-like_sf"/>
</dbReference>
<feature type="compositionally biased region" description="Low complexity" evidence="3">
    <location>
        <begin position="468"/>
        <end position="482"/>
    </location>
</feature>
<dbReference type="InterPro" id="IPR009081">
    <property type="entry name" value="PP-bd_ACP"/>
</dbReference>
<sequence length="500" mass="53890">TERHNPLLPSHPAYVIYTSGSTGRPKGVAVPHRNVVQLFGAAEVRYDFGPDDVWTWFHSFAFDFSVWELWGALLHGGRLVVVPHAVSRAPGDFLKLLVRERVTVLNQTPSAFYQLVQAETQDPGLGAELALRFVVFGGEALDHGRLADWYARHPENAPVLVNMYAPTEATVVCTGYGVHAEEAGPAGVLPIGSPMWNTRAYVLDEALQPVPVGVAGELYLAGAQLARGYLHRPGLTAERFVACPFGAPGKRMYRTGDVVRWRADGNLEFVGRADDQVKVRGFRIELGEVEAVLAAHPLVGQAAVLVREDAPGDKRLVGYVAPEAVSASDAATGEELASAVRAFVREHVPDYMVPSAVVVLDELPLTVNGKLDRRALPAPDYRAAVTGRAPSTPRERALCELFAEVLGLPQVGVDDSFFDLGGHSLLATRLTSRIRSVMGVELPIRALFEAPTVAGLASRLDAQPAERPAAQSGAPSGASGAQKKARPALRPRQRPMQEEN</sequence>
<proteinExistence type="predicted"/>
<protein>
    <submittedName>
        <fullName evidence="5">Amino acid adenylation domain-containing protein</fullName>
    </submittedName>
</protein>
<dbReference type="Proteomes" id="UP001602123">
    <property type="component" value="Unassembled WGS sequence"/>
</dbReference>
<dbReference type="Gene3D" id="3.30.300.30">
    <property type="match status" value="1"/>
</dbReference>
<comment type="caution">
    <text evidence="5">The sequence shown here is derived from an EMBL/GenBank/DDBJ whole genome shotgun (WGS) entry which is preliminary data.</text>
</comment>
<dbReference type="InterPro" id="IPR020845">
    <property type="entry name" value="AMP-binding_CS"/>
</dbReference>